<dbReference type="InterPro" id="IPR012337">
    <property type="entry name" value="RNaseH-like_sf"/>
</dbReference>
<dbReference type="Gene3D" id="3.30.420.10">
    <property type="entry name" value="Ribonuclease H-like superfamily/Ribonuclease H"/>
    <property type="match status" value="1"/>
</dbReference>
<reference evidence="2" key="1">
    <citation type="submission" date="2022-08" db="EMBL/GenBank/DDBJ databases">
        <authorList>
            <person name="Marques A."/>
        </authorList>
    </citation>
    <scope>NUCLEOTIDE SEQUENCE</scope>
    <source>
        <strain evidence="2">RhyPub2mFocal</strain>
        <tissue evidence="2">Leaves</tissue>
    </source>
</reference>
<dbReference type="AlphaFoldDB" id="A0AAV8FB14"/>
<keyword evidence="2" id="KW-0548">Nucleotidyltransferase</keyword>
<accession>A0AAV8FB14</accession>
<gene>
    <name evidence="2" type="ORF">LUZ62_039147</name>
</gene>
<proteinExistence type="predicted"/>
<evidence type="ECO:0000313" key="2">
    <source>
        <dbReference type="EMBL" id="KAJ4787901.1"/>
    </source>
</evidence>
<dbReference type="EMBL" id="JAMFTS010000002">
    <property type="protein sequence ID" value="KAJ4787901.1"/>
    <property type="molecule type" value="Genomic_DNA"/>
</dbReference>
<keyword evidence="3" id="KW-1185">Reference proteome</keyword>
<dbReference type="SUPFAM" id="SSF53098">
    <property type="entry name" value="Ribonuclease H-like"/>
    <property type="match status" value="1"/>
</dbReference>
<organism evidence="2 3">
    <name type="scientific">Rhynchospora pubera</name>
    <dbReference type="NCBI Taxonomy" id="906938"/>
    <lineage>
        <taxon>Eukaryota</taxon>
        <taxon>Viridiplantae</taxon>
        <taxon>Streptophyta</taxon>
        <taxon>Embryophyta</taxon>
        <taxon>Tracheophyta</taxon>
        <taxon>Spermatophyta</taxon>
        <taxon>Magnoliopsida</taxon>
        <taxon>Liliopsida</taxon>
        <taxon>Poales</taxon>
        <taxon>Cyperaceae</taxon>
        <taxon>Cyperoideae</taxon>
        <taxon>Rhynchosporeae</taxon>
        <taxon>Rhynchospora</taxon>
    </lineage>
</organism>
<evidence type="ECO:0000313" key="3">
    <source>
        <dbReference type="Proteomes" id="UP001140206"/>
    </source>
</evidence>
<evidence type="ECO:0000259" key="1">
    <source>
        <dbReference type="Pfam" id="PF13966"/>
    </source>
</evidence>
<dbReference type="CDD" id="cd06222">
    <property type="entry name" value="RNase_H_like"/>
    <property type="match status" value="1"/>
</dbReference>
<dbReference type="GO" id="GO:0003964">
    <property type="term" value="F:RNA-directed DNA polymerase activity"/>
    <property type="evidence" value="ECO:0007669"/>
    <property type="project" value="UniProtKB-KW"/>
</dbReference>
<dbReference type="InterPro" id="IPR044730">
    <property type="entry name" value="RNase_H-like_dom_plant"/>
</dbReference>
<dbReference type="Proteomes" id="UP001140206">
    <property type="component" value="Chromosome 2"/>
</dbReference>
<keyword evidence="2" id="KW-0808">Transferase</keyword>
<sequence>MVMIKSVLMSMPVYSMSLEMLPKGCVQDINRLLAKFFWGKIGQDRYMSFVSWKKVCQKTENGGLGVKDLQLFGEALFLKLVWSLMADDDKAWVQVCKAKYFPVVGFWRAKKGGSGSRMWGQIVKMREFFKNDVTWHLGTGETVNVLSQPWFQNWTVQHEATHIDRKMKVRSLIDEQNGDWHLQELTRLFQRDQVQCILRSHNKPDLLTTQRDRLVWHKTNSGTYSVKEGYKELTQMQPAMQGVQTVNWLSIWNCKSITPKVQIFLWRLLSRALPVAVNMHARIAGFPPTRQRCNEENEYEMHCLFFCHTSRQVWFGSQLGLRVHELPLNVNTAIQQIMGSLDEEGNKIFANTLWEIWKERNKAVIERGHFKSHAVIQRIKTTSAGTSVQMNMGPTNTKRFNQDKYEFYSTGWQVLIDASWDCSMQAGAGFVVYNKGYVYGVGLHYFTVHDSFHAEAMAMKEAMTYIFTVLNLPRGTKVQFFSDCLNLITAVNQGDSTELPSWRVLHVVSYLIEQMETTQTDTTIHFARRDAVQQAHELANVARRQAVTYQGRPHMALQQEGKLNKEIDEKVFSKGLE</sequence>
<comment type="caution">
    <text evidence="2">The sequence shown here is derived from an EMBL/GenBank/DDBJ whole genome shotgun (WGS) entry which is preliminary data.</text>
</comment>
<feature type="domain" description="Reverse transcriptase zinc-binding" evidence="1">
    <location>
        <begin position="224"/>
        <end position="314"/>
    </location>
</feature>
<dbReference type="InterPro" id="IPR026960">
    <property type="entry name" value="RVT-Znf"/>
</dbReference>
<dbReference type="InterPro" id="IPR036397">
    <property type="entry name" value="RNaseH_sf"/>
</dbReference>
<dbReference type="PANTHER" id="PTHR33116:SF78">
    <property type="entry name" value="OS12G0587133 PROTEIN"/>
    <property type="match status" value="1"/>
</dbReference>
<keyword evidence="2" id="KW-0695">RNA-directed DNA polymerase</keyword>
<dbReference type="GO" id="GO:0003676">
    <property type="term" value="F:nucleic acid binding"/>
    <property type="evidence" value="ECO:0007669"/>
    <property type="project" value="InterPro"/>
</dbReference>
<dbReference type="PANTHER" id="PTHR33116">
    <property type="entry name" value="REVERSE TRANSCRIPTASE ZINC-BINDING DOMAIN-CONTAINING PROTEIN-RELATED-RELATED"/>
    <property type="match status" value="1"/>
</dbReference>
<name>A0AAV8FB14_9POAL</name>
<dbReference type="Pfam" id="PF13966">
    <property type="entry name" value="zf-RVT"/>
    <property type="match status" value="1"/>
</dbReference>
<protein>
    <submittedName>
        <fullName evidence="2">RNA-directed DNA polymerase (Reverse transcriptase)-related family protein</fullName>
    </submittedName>
</protein>